<dbReference type="InterPro" id="IPR011041">
    <property type="entry name" value="Quinoprot_gluc/sorb_DH_b-prop"/>
</dbReference>
<dbReference type="Pfam" id="PF07995">
    <property type="entry name" value="GSDH"/>
    <property type="match status" value="1"/>
</dbReference>
<feature type="region of interest" description="Disordered" evidence="1">
    <location>
        <begin position="1"/>
        <end position="24"/>
    </location>
</feature>
<dbReference type="EMBL" id="FWFF01000020">
    <property type="protein sequence ID" value="SLN00687.1"/>
    <property type="molecule type" value="Genomic_DNA"/>
</dbReference>
<dbReference type="AlphaFoldDB" id="A0A1X6XQ48"/>
<protein>
    <recommendedName>
        <fullName evidence="2">Glucose/Sorbosone dehydrogenase domain-containing protein</fullName>
    </recommendedName>
</protein>
<accession>A0A1X6XQ48</accession>
<dbReference type="PANTHER" id="PTHR19328">
    <property type="entry name" value="HEDGEHOG-INTERACTING PROTEIN"/>
    <property type="match status" value="1"/>
</dbReference>
<evidence type="ECO:0000313" key="4">
    <source>
        <dbReference type="Proteomes" id="UP000196581"/>
    </source>
</evidence>
<evidence type="ECO:0000313" key="3">
    <source>
        <dbReference type="EMBL" id="SLN00687.1"/>
    </source>
</evidence>
<dbReference type="PANTHER" id="PTHR19328:SF13">
    <property type="entry name" value="HIPL1 PROTEIN"/>
    <property type="match status" value="1"/>
</dbReference>
<name>A0A1X6XQ48_9MICO</name>
<keyword evidence="4" id="KW-1185">Reference proteome</keyword>
<sequence length="141" mass="15055">MLRTSPFRAEPFTGGGQDLESPAGKILRLTPDGGVPEDSPFADSLVYSLGHRNPQGLDWADDGTLYPSEFGQDTWDELNIIEPGANYGWPDVEGIGGDDEFVDPVKQREPAEASPSGLAVSGDSIVIASLRGERVWEAPVG</sequence>
<reference evidence="4" key="1">
    <citation type="submission" date="2017-02" db="EMBL/GenBank/DDBJ databases">
        <authorList>
            <person name="Dridi B."/>
        </authorList>
    </citation>
    <scope>NUCLEOTIDE SEQUENCE [LARGE SCALE GENOMIC DNA]</scope>
    <source>
        <strain evidence="4">B Co 03.10</strain>
    </source>
</reference>
<dbReference type="Proteomes" id="UP000196581">
    <property type="component" value="Unassembled WGS sequence"/>
</dbReference>
<evidence type="ECO:0000256" key="1">
    <source>
        <dbReference type="SAM" id="MobiDB-lite"/>
    </source>
</evidence>
<organism evidence="3 4">
    <name type="scientific">Brevibacterium yomogidense</name>
    <dbReference type="NCBI Taxonomy" id="946573"/>
    <lineage>
        <taxon>Bacteria</taxon>
        <taxon>Bacillati</taxon>
        <taxon>Actinomycetota</taxon>
        <taxon>Actinomycetes</taxon>
        <taxon>Micrococcales</taxon>
        <taxon>Brevibacteriaceae</taxon>
        <taxon>Brevibacterium</taxon>
    </lineage>
</organism>
<dbReference type="InterPro" id="IPR011042">
    <property type="entry name" value="6-blade_b-propeller_TolB-like"/>
</dbReference>
<proteinExistence type="predicted"/>
<dbReference type="InterPro" id="IPR012938">
    <property type="entry name" value="Glc/Sorbosone_DH"/>
</dbReference>
<evidence type="ECO:0000259" key="2">
    <source>
        <dbReference type="Pfam" id="PF07995"/>
    </source>
</evidence>
<feature type="domain" description="Glucose/Sorbosone dehydrogenase" evidence="2">
    <location>
        <begin position="16"/>
        <end position="100"/>
    </location>
</feature>
<gene>
    <name evidence="3" type="ORF">FM105_13260</name>
</gene>
<dbReference type="SUPFAM" id="SSF50952">
    <property type="entry name" value="Soluble quinoprotein glucose dehydrogenase"/>
    <property type="match status" value="1"/>
</dbReference>
<dbReference type="Gene3D" id="2.120.10.30">
    <property type="entry name" value="TolB, C-terminal domain"/>
    <property type="match status" value="1"/>
</dbReference>